<organism evidence="1">
    <name type="scientific">Opuntia streptacantha</name>
    <name type="common">Prickly pear cactus</name>
    <name type="synonym">Opuntia cardona</name>
    <dbReference type="NCBI Taxonomy" id="393608"/>
    <lineage>
        <taxon>Eukaryota</taxon>
        <taxon>Viridiplantae</taxon>
        <taxon>Streptophyta</taxon>
        <taxon>Embryophyta</taxon>
        <taxon>Tracheophyta</taxon>
        <taxon>Spermatophyta</taxon>
        <taxon>Magnoliopsida</taxon>
        <taxon>eudicotyledons</taxon>
        <taxon>Gunneridae</taxon>
        <taxon>Pentapetalae</taxon>
        <taxon>Caryophyllales</taxon>
        <taxon>Cactineae</taxon>
        <taxon>Cactaceae</taxon>
        <taxon>Opuntioideae</taxon>
        <taxon>Opuntia</taxon>
    </lineage>
</organism>
<name>A0A7C8Z029_OPUST</name>
<dbReference type="EMBL" id="GISG01076177">
    <property type="protein sequence ID" value="MBA4630996.1"/>
    <property type="molecule type" value="Transcribed_RNA"/>
</dbReference>
<proteinExistence type="predicted"/>
<sequence>MAFFDIKEASSSAAFFCTSANFLSVKPFSSTSLLCFFSSSFFSPTRVSPVALNSSITFAVSSIFFEISETFTCNFIPFAFSSSNVLLTSSLSIFTWSNMFLYKSISVNNCLFFSSSSLFDSFMDDRLP</sequence>
<protein>
    <submittedName>
        <fullName evidence="1">Uncharacterized protein</fullName>
    </submittedName>
</protein>
<evidence type="ECO:0000313" key="1">
    <source>
        <dbReference type="EMBL" id="MBA4630996.1"/>
    </source>
</evidence>
<dbReference type="EMBL" id="GISG01076176">
    <property type="protein sequence ID" value="MBA4630995.1"/>
    <property type="molecule type" value="Transcribed_RNA"/>
</dbReference>
<dbReference type="AlphaFoldDB" id="A0A7C8Z029"/>
<reference evidence="1" key="1">
    <citation type="journal article" date="2013" name="J. Plant Res.">
        <title>Effect of fungi and light on seed germination of three Opuntia species from semiarid lands of central Mexico.</title>
        <authorList>
            <person name="Delgado-Sanchez P."/>
            <person name="Jimenez-Bremont J.F."/>
            <person name="Guerrero-Gonzalez Mde L."/>
            <person name="Flores J."/>
        </authorList>
    </citation>
    <scope>NUCLEOTIDE SEQUENCE</scope>
    <source>
        <tissue evidence="1">Cladode</tissue>
    </source>
</reference>
<reference evidence="1" key="2">
    <citation type="submission" date="2020-07" db="EMBL/GenBank/DDBJ databases">
        <authorList>
            <person name="Vera ALvarez R."/>
            <person name="Arias-Moreno D.M."/>
            <person name="Jimenez-Jacinto V."/>
            <person name="Jimenez-Bremont J.F."/>
            <person name="Swaminathan K."/>
            <person name="Moose S.P."/>
            <person name="Guerrero-Gonzalez M.L."/>
            <person name="Marino-Ramirez L."/>
            <person name="Landsman D."/>
            <person name="Rodriguez-Kessler M."/>
            <person name="Delgado-Sanchez P."/>
        </authorList>
    </citation>
    <scope>NUCLEOTIDE SEQUENCE</scope>
    <source>
        <tissue evidence="1">Cladode</tissue>
    </source>
</reference>
<accession>A0A7C8Z029</accession>